<keyword evidence="3" id="KW-1185">Reference proteome</keyword>
<proteinExistence type="predicted"/>
<dbReference type="OrthoDB" id="2691580at2"/>
<dbReference type="EMBL" id="FNEV01000008">
    <property type="protein sequence ID" value="SDJ63719.1"/>
    <property type="molecule type" value="Genomic_DNA"/>
</dbReference>
<dbReference type="SUPFAM" id="SSF52821">
    <property type="entry name" value="Rhodanese/Cell cycle control phosphatase"/>
    <property type="match status" value="1"/>
</dbReference>
<sequence length="111" mass="12787">MMIWGITAALLVMLYAVTHTRGWNGLKTINEQELSKKDYCVIDIRDYISAHRSPYPGAENIPLSYLPRELKERFDCPKKILLVTDDERGAVKAARLLRKKKNQSVYYVKAS</sequence>
<evidence type="ECO:0000313" key="3">
    <source>
        <dbReference type="Proteomes" id="UP000199225"/>
    </source>
</evidence>
<dbReference type="Proteomes" id="UP000199225">
    <property type="component" value="Unassembled WGS sequence"/>
</dbReference>
<dbReference type="CDD" id="cd00158">
    <property type="entry name" value="RHOD"/>
    <property type="match status" value="1"/>
</dbReference>
<accession>A0A1G8VCN8</accession>
<dbReference type="InterPro" id="IPR036873">
    <property type="entry name" value="Rhodanese-like_dom_sf"/>
</dbReference>
<dbReference type="InterPro" id="IPR001763">
    <property type="entry name" value="Rhodanese-like_dom"/>
</dbReference>
<dbReference type="STRING" id="86666.SAMN04490247_2647"/>
<evidence type="ECO:0000313" key="2">
    <source>
        <dbReference type="EMBL" id="SDJ63719.1"/>
    </source>
</evidence>
<dbReference type="Gene3D" id="3.40.250.10">
    <property type="entry name" value="Rhodanese-like domain"/>
    <property type="match status" value="1"/>
</dbReference>
<gene>
    <name evidence="2" type="ORF">SAMN04490247_2647</name>
</gene>
<dbReference type="AlphaFoldDB" id="A0A1G8VCN8"/>
<dbReference type="RefSeq" id="WP_093194342.1">
    <property type="nucleotide sequence ID" value="NZ_FNEV01000008.1"/>
</dbReference>
<feature type="domain" description="Rhodanese" evidence="1">
    <location>
        <begin position="35"/>
        <end position="111"/>
    </location>
</feature>
<reference evidence="3" key="1">
    <citation type="submission" date="2016-10" db="EMBL/GenBank/DDBJ databases">
        <authorList>
            <person name="Varghese N."/>
            <person name="Submissions S."/>
        </authorList>
    </citation>
    <scope>NUCLEOTIDE SEQUENCE [LARGE SCALE GENOMIC DNA]</scope>
    <source>
        <strain evidence="3">DSM 4771</strain>
    </source>
</reference>
<name>A0A1G8VCN8_9BACI</name>
<protein>
    <recommendedName>
        <fullName evidence="1">Rhodanese domain-containing protein</fullName>
    </recommendedName>
</protein>
<organism evidence="2 3">
    <name type="scientific">Salimicrobium halophilum</name>
    <dbReference type="NCBI Taxonomy" id="86666"/>
    <lineage>
        <taxon>Bacteria</taxon>
        <taxon>Bacillati</taxon>
        <taxon>Bacillota</taxon>
        <taxon>Bacilli</taxon>
        <taxon>Bacillales</taxon>
        <taxon>Bacillaceae</taxon>
        <taxon>Salimicrobium</taxon>
    </lineage>
</organism>
<dbReference type="PROSITE" id="PS50206">
    <property type="entry name" value="RHODANESE_3"/>
    <property type="match status" value="1"/>
</dbReference>
<evidence type="ECO:0000259" key="1">
    <source>
        <dbReference type="PROSITE" id="PS50206"/>
    </source>
</evidence>